<feature type="region of interest" description="Disordered" evidence="2">
    <location>
        <begin position="870"/>
        <end position="1070"/>
    </location>
</feature>
<dbReference type="AlphaFoldDB" id="A0A9P6K0A9"/>
<feature type="compositionally biased region" description="Polar residues" evidence="2">
    <location>
        <begin position="407"/>
        <end position="417"/>
    </location>
</feature>
<feature type="compositionally biased region" description="Polar residues" evidence="2">
    <location>
        <begin position="895"/>
        <end position="904"/>
    </location>
</feature>
<feature type="region of interest" description="Disordered" evidence="2">
    <location>
        <begin position="1"/>
        <end position="21"/>
    </location>
</feature>
<feature type="compositionally biased region" description="Basic and acidic residues" evidence="2">
    <location>
        <begin position="905"/>
        <end position="914"/>
    </location>
</feature>
<feature type="compositionally biased region" description="Low complexity" evidence="2">
    <location>
        <begin position="664"/>
        <end position="677"/>
    </location>
</feature>
<feature type="compositionally biased region" description="Low complexity" evidence="2">
    <location>
        <begin position="640"/>
        <end position="653"/>
    </location>
</feature>
<feature type="region of interest" description="Disordered" evidence="2">
    <location>
        <begin position="765"/>
        <end position="798"/>
    </location>
</feature>
<keyword evidence="4" id="KW-1185">Reference proteome</keyword>
<organism evidence="3 4">
    <name type="scientific">Mortierella hygrophila</name>
    <dbReference type="NCBI Taxonomy" id="979708"/>
    <lineage>
        <taxon>Eukaryota</taxon>
        <taxon>Fungi</taxon>
        <taxon>Fungi incertae sedis</taxon>
        <taxon>Mucoromycota</taxon>
        <taxon>Mortierellomycotina</taxon>
        <taxon>Mortierellomycetes</taxon>
        <taxon>Mortierellales</taxon>
        <taxon>Mortierellaceae</taxon>
        <taxon>Mortierella</taxon>
    </lineage>
</organism>
<feature type="compositionally biased region" description="Polar residues" evidence="2">
    <location>
        <begin position="308"/>
        <end position="317"/>
    </location>
</feature>
<evidence type="ECO:0000313" key="3">
    <source>
        <dbReference type="EMBL" id="KAF9539927.1"/>
    </source>
</evidence>
<name>A0A9P6K0A9_9FUNG</name>
<protein>
    <submittedName>
        <fullName evidence="3">Uncharacterized protein</fullName>
    </submittedName>
</protein>
<dbReference type="Proteomes" id="UP000723463">
    <property type="component" value="Unassembled WGS sequence"/>
</dbReference>
<evidence type="ECO:0000256" key="2">
    <source>
        <dbReference type="SAM" id="MobiDB-lite"/>
    </source>
</evidence>
<feature type="compositionally biased region" description="Polar residues" evidence="2">
    <location>
        <begin position="654"/>
        <end position="663"/>
    </location>
</feature>
<feature type="compositionally biased region" description="Basic and acidic residues" evidence="2">
    <location>
        <begin position="236"/>
        <end position="305"/>
    </location>
</feature>
<feature type="coiled-coil region" evidence="1">
    <location>
        <begin position="512"/>
        <end position="546"/>
    </location>
</feature>
<proteinExistence type="predicted"/>
<keyword evidence="1" id="KW-0175">Coiled coil</keyword>
<feature type="compositionally biased region" description="Basic and acidic residues" evidence="2">
    <location>
        <begin position="203"/>
        <end position="227"/>
    </location>
</feature>
<comment type="caution">
    <text evidence="3">The sequence shown here is derived from an EMBL/GenBank/DDBJ whole genome shotgun (WGS) entry which is preliminary data.</text>
</comment>
<reference evidence="3" key="1">
    <citation type="journal article" date="2020" name="Fungal Divers.">
        <title>Resolving the Mortierellaceae phylogeny through synthesis of multi-gene phylogenetics and phylogenomics.</title>
        <authorList>
            <person name="Vandepol N."/>
            <person name="Liber J."/>
            <person name="Desiro A."/>
            <person name="Na H."/>
            <person name="Kennedy M."/>
            <person name="Barry K."/>
            <person name="Grigoriev I.V."/>
            <person name="Miller A.N."/>
            <person name="O'Donnell K."/>
            <person name="Stajich J.E."/>
            <person name="Bonito G."/>
        </authorList>
    </citation>
    <scope>NUCLEOTIDE SEQUENCE</scope>
    <source>
        <strain evidence="3">NRRL 2591</strain>
    </source>
</reference>
<dbReference type="EMBL" id="JAAAXW010000223">
    <property type="protein sequence ID" value="KAF9539927.1"/>
    <property type="molecule type" value="Genomic_DNA"/>
</dbReference>
<sequence length="1070" mass="120664">MSGFRPMRNGRESSSSSSQSAAAAAAAAAAAEDEIPTIVLQEQMESMLVDMTAAEFRVRELREELDTFESHPIFSSMMLAWFLSFNLSEYNHNRIEDLKRDALKAWQPVLNSFMEGAASDNLTEIDVRLFESIIQDIISHADMIAGSNESPENLILNLKRIAHTELDHARRSLEQNRIAFQECQITLQARGVVPAAVLEMQRSMEEDTRREQEAKRAQEQRQREIVAERQNALVAERQRERQRQQEEEEERLRREQEREEMQKRDREREEKQRRDRERELERQRRERAEEEIRHKALAAARDKVARPASSNTPSSTHAAGHMVGRPKATSVSVPGYDPNFQKRMHAESPAVYALNISEEETVIGDSPVQAEHLAPYDDGEVPSTPLLRRNRPVKVPEPAVPGGAGMVSTSGVDSKVTPNNQYGYPNNNRTMPQHQHHADSSGQYVNHAANQAGYQGQGPEMQMQMQMPMPLPYEYNGHTNNQPQDMSYANKQTHPAQNVSDANPALYPPQIISEDELNNRMALEQLEQIKKRNDEILRDIQEQQRIHAITIQNLEMQGTLHDGGQDTLHAQGQFQPQTPYMSAQGYPPPPQHVQQHHHGHQQGYQGYQGDFVADQSGVTYNNGGAMNGQGQEAGHQGDMYNNYQHYQGYNHGNMNPNNSNWNAQQQQQQQQQQHSGYIQQLQQQQQQYPASLTPAQLQQLQQQQQYQQQLQMEPEGSLKNGYTGDHRLRRVQSVSYSTSPFGHEYDFGPVEAKVGAGVVRMQQPVQQPVQQPEPAKEQSPPTTQVHEHENDASSANVLPQIRAKPANLANRRAPHVILSEAEQEAAAKALKEMQEEEEAEEGVAATEVSEETVVEREIPLPVKDKVLVAIRQSSRPQPTEVATYEVGHAEEAQEVENQGQQRGSSQEEKQRRGVDEEDDEEETLHRRVRRMHVSPKPVMYTPKPTPQPAPPTSQERKERLVTPTQSQVETPVVAPRRSPRPSPRPAPRPVGGMVRSSQEPLSVGVSGHRAGNSESSEGEKMTPMTPTEPSVDTKRMSLHRSPSSPPVVPKKPLALRSPRRNDSQDDNVVA</sequence>
<gene>
    <name evidence="3" type="ORF">EC957_004856</name>
</gene>
<feature type="compositionally biased region" description="Polar residues" evidence="2">
    <location>
        <begin position="616"/>
        <end position="630"/>
    </location>
</feature>
<feature type="region of interest" description="Disordered" evidence="2">
    <location>
        <begin position="203"/>
        <end position="333"/>
    </location>
</feature>
<accession>A0A9P6K0A9</accession>
<feature type="region of interest" description="Disordered" evidence="2">
    <location>
        <begin position="577"/>
        <end position="677"/>
    </location>
</feature>
<evidence type="ECO:0000256" key="1">
    <source>
        <dbReference type="SAM" id="Coils"/>
    </source>
</evidence>
<evidence type="ECO:0000313" key="4">
    <source>
        <dbReference type="Proteomes" id="UP000723463"/>
    </source>
</evidence>
<feature type="region of interest" description="Disordered" evidence="2">
    <location>
        <begin position="830"/>
        <end position="853"/>
    </location>
</feature>
<feature type="region of interest" description="Disordered" evidence="2">
    <location>
        <begin position="396"/>
        <end position="417"/>
    </location>
</feature>